<reference evidence="2 3" key="1">
    <citation type="submission" date="2019-09" db="EMBL/GenBank/DDBJ databases">
        <authorList>
            <person name="Dittami M. S."/>
        </authorList>
    </citation>
    <scope>NUCLEOTIDE SEQUENCE [LARGE SCALE GENOMIC DNA]</scope>
    <source>
        <strain evidence="2">SPHINGO391</strain>
    </source>
</reference>
<name>A0A5E7Y5K5_9SPHN</name>
<evidence type="ECO:0000313" key="2">
    <source>
        <dbReference type="EMBL" id="VVT02099.1"/>
    </source>
</evidence>
<evidence type="ECO:0000313" key="3">
    <source>
        <dbReference type="Proteomes" id="UP000326857"/>
    </source>
</evidence>
<sequence>MGWHVPLPHGEREGGAVGDGRVRGFGGCVASLTPPHPSRGKGRGPLPSPPRGEGVRT</sequence>
<protein>
    <submittedName>
        <fullName evidence="2">L-lactate dehydrogenase complex protein LldG</fullName>
    </submittedName>
</protein>
<feature type="compositionally biased region" description="Gly residues" evidence="1">
    <location>
        <begin position="15"/>
        <end position="27"/>
    </location>
</feature>
<dbReference type="AlphaFoldDB" id="A0A5E7Y5K5"/>
<organism evidence="2 3">
    <name type="scientific">Sphingomonas aurantiaca</name>
    <dbReference type="NCBI Taxonomy" id="185949"/>
    <lineage>
        <taxon>Bacteria</taxon>
        <taxon>Pseudomonadati</taxon>
        <taxon>Pseudomonadota</taxon>
        <taxon>Alphaproteobacteria</taxon>
        <taxon>Sphingomonadales</taxon>
        <taxon>Sphingomonadaceae</taxon>
        <taxon>Sphingomonas</taxon>
    </lineage>
</organism>
<dbReference type="EMBL" id="CABVLI010000029">
    <property type="protein sequence ID" value="VVT02099.1"/>
    <property type="molecule type" value="Genomic_DNA"/>
</dbReference>
<dbReference type="Proteomes" id="UP000326857">
    <property type="component" value="Unassembled WGS sequence"/>
</dbReference>
<evidence type="ECO:0000256" key="1">
    <source>
        <dbReference type="SAM" id="MobiDB-lite"/>
    </source>
</evidence>
<accession>A0A5E7Y5K5</accession>
<gene>
    <name evidence="2" type="ORF">SPHINGO391_350337</name>
</gene>
<feature type="region of interest" description="Disordered" evidence="1">
    <location>
        <begin position="1"/>
        <end position="57"/>
    </location>
</feature>
<proteinExistence type="predicted"/>